<dbReference type="InterPro" id="IPR025683">
    <property type="entry name" value="Protein_beta"/>
</dbReference>
<name>A0A076MY01_AMYME</name>
<keyword evidence="2" id="KW-1185">Reference proteome</keyword>
<dbReference type="KEGG" id="amq:AMETH_3769"/>
<proteinExistence type="predicted"/>
<reference evidence="1 2" key="1">
    <citation type="submission" date="2014-07" db="EMBL/GenBank/DDBJ databases">
        <title>Whole Genome Sequence of the Amycolatopsis methanolica 239.</title>
        <authorList>
            <person name="Tang B."/>
        </authorList>
    </citation>
    <scope>NUCLEOTIDE SEQUENCE [LARGE SCALE GENOMIC DNA]</scope>
    <source>
        <strain evidence="1 2">239</strain>
    </source>
</reference>
<dbReference type="EMBL" id="CP009110">
    <property type="protein sequence ID" value="AIJ23861.1"/>
    <property type="molecule type" value="Genomic_DNA"/>
</dbReference>
<dbReference type="Pfam" id="PF14350">
    <property type="entry name" value="Beta_protein"/>
    <property type="match status" value="1"/>
</dbReference>
<dbReference type="AlphaFoldDB" id="A0A076MY01"/>
<sequence length="93" mass="10300">MAVKYSCPAGWVYSRDRLTEDEHSGADSSPAHTLRRTCRRLVTSQHFAGPRFSWGDREVAAAADGRGNGLGRRSKPVTIATSHHLAYLAARYR</sequence>
<gene>
    <name evidence="1" type="ORF">AMETH_3769</name>
</gene>
<dbReference type="HOGENOM" id="CLU_2393401_0_0_11"/>
<accession>A0A076MY01</accession>
<dbReference type="PATRIC" id="fig|1068978.7.peg.4032"/>
<organism evidence="1 2">
    <name type="scientific">Amycolatopsis methanolica 239</name>
    <dbReference type="NCBI Taxonomy" id="1068978"/>
    <lineage>
        <taxon>Bacteria</taxon>
        <taxon>Bacillati</taxon>
        <taxon>Actinomycetota</taxon>
        <taxon>Actinomycetes</taxon>
        <taxon>Pseudonocardiales</taxon>
        <taxon>Pseudonocardiaceae</taxon>
        <taxon>Amycolatopsis</taxon>
        <taxon>Amycolatopsis methanolica group</taxon>
    </lineage>
</organism>
<evidence type="ECO:0000313" key="2">
    <source>
        <dbReference type="Proteomes" id="UP000062973"/>
    </source>
</evidence>
<protein>
    <submittedName>
        <fullName evidence="1">Uncharacterized protein</fullName>
    </submittedName>
</protein>
<evidence type="ECO:0000313" key="1">
    <source>
        <dbReference type="EMBL" id="AIJ23861.1"/>
    </source>
</evidence>
<dbReference type="Proteomes" id="UP000062973">
    <property type="component" value="Chromosome"/>
</dbReference>